<evidence type="ECO:0000259" key="2">
    <source>
        <dbReference type="Pfam" id="PF02911"/>
    </source>
</evidence>
<dbReference type="GO" id="GO:0005829">
    <property type="term" value="C:cytosol"/>
    <property type="evidence" value="ECO:0007669"/>
    <property type="project" value="TreeGrafter"/>
</dbReference>
<evidence type="ECO:0000259" key="1">
    <source>
        <dbReference type="Pfam" id="PF00551"/>
    </source>
</evidence>
<accession>A0A553RP02</accession>
<dbReference type="SUPFAM" id="SSF53328">
    <property type="entry name" value="Formyltransferase"/>
    <property type="match status" value="1"/>
</dbReference>
<keyword evidence="4" id="KW-1185">Reference proteome</keyword>
<evidence type="ECO:0000313" key="4">
    <source>
        <dbReference type="Proteomes" id="UP000316079"/>
    </source>
</evidence>
<dbReference type="InterPro" id="IPR037022">
    <property type="entry name" value="Formyl_trans_C_sf"/>
</dbReference>
<evidence type="ECO:0000313" key="3">
    <source>
        <dbReference type="EMBL" id="TRZ03917.1"/>
    </source>
</evidence>
<dbReference type="InterPro" id="IPR002376">
    <property type="entry name" value="Formyl_transf_N"/>
</dbReference>
<dbReference type="Proteomes" id="UP000316079">
    <property type="component" value="Unassembled WGS sequence"/>
</dbReference>
<dbReference type="Pfam" id="PF00551">
    <property type="entry name" value="Formyl_trans_N"/>
    <property type="match status" value="1"/>
</dbReference>
<dbReference type="GO" id="GO:0004479">
    <property type="term" value="F:methionyl-tRNA formyltransferase activity"/>
    <property type="evidence" value="ECO:0007669"/>
    <property type="project" value="TreeGrafter"/>
</dbReference>
<dbReference type="SUPFAM" id="SSF50486">
    <property type="entry name" value="FMT C-terminal domain-like"/>
    <property type="match status" value="1"/>
</dbReference>
<dbReference type="PROSITE" id="PS00373">
    <property type="entry name" value="GART"/>
    <property type="match status" value="1"/>
</dbReference>
<evidence type="ECO:0008006" key="5">
    <source>
        <dbReference type="Google" id="ProtNLM"/>
    </source>
</evidence>
<dbReference type="PANTHER" id="PTHR11138">
    <property type="entry name" value="METHIONYL-TRNA FORMYLTRANSFERASE"/>
    <property type="match status" value="1"/>
</dbReference>
<feature type="domain" description="Formyl transferase C-terminal" evidence="2">
    <location>
        <begin position="258"/>
        <end position="302"/>
    </location>
</feature>
<dbReference type="InterPro" id="IPR036477">
    <property type="entry name" value="Formyl_transf_N_sf"/>
</dbReference>
<comment type="caution">
    <text evidence="3">The sequence shown here is derived from an EMBL/GenBank/DDBJ whole genome shotgun (WGS) entry which is preliminary data.</text>
</comment>
<dbReference type="InterPro" id="IPR005793">
    <property type="entry name" value="Formyl_trans_C"/>
</dbReference>
<organism evidence="3 4">
    <name type="scientific">Danionella cerebrum</name>
    <dbReference type="NCBI Taxonomy" id="2873325"/>
    <lineage>
        <taxon>Eukaryota</taxon>
        <taxon>Metazoa</taxon>
        <taxon>Chordata</taxon>
        <taxon>Craniata</taxon>
        <taxon>Vertebrata</taxon>
        <taxon>Euteleostomi</taxon>
        <taxon>Actinopterygii</taxon>
        <taxon>Neopterygii</taxon>
        <taxon>Teleostei</taxon>
        <taxon>Ostariophysi</taxon>
        <taxon>Cypriniformes</taxon>
        <taxon>Danionidae</taxon>
        <taxon>Danioninae</taxon>
        <taxon>Danionella</taxon>
    </lineage>
</organism>
<dbReference type="STRING" id="623744.A0A553RP02"/>
<gene>
    <name evidence="3" type="ORF">DNTS_011096</name>
</gene>
<dbReference type="PANTHER" id="PTHR11138:SF5">
    <property type="entry name" value="METHIONYL-TRNA FORMYLTRANSFERASE, MITOCHONDRIAL"/>
    <property type="match status" value="1"/>
</dbReference>
<dbReference type="Gene3D" id="3.40.50.170">
    <property type="entry name" value="Formyl transferase, N-terminal domain"/>
    <property type="match status" value="1"/>
</dbReference>
<reference evidence="3 4" key="1">
    <citation type="journal article" date="2019" name="Sci. Data">
        <title>Hybrid genome assembly and annotation of Danionella translucida.</title>
        <authorList>
            <person name="Kadobianskyi M."/>
            <person name="Schulze L."/>
            <person name="Schuelke M."/>
            <person name="Judkewitz B."/>
        </authorList>
    </citation>
    <scope>NUCLEOTIDE SEQUENCE [LARGE SCALE GENOMIC DNA]</scope>
    <source>
        <strain evidence="3 4">Bolton</strain>
    </source>
</reference>
<feature type="domain" description="Formyl transferase N-terminal" evidence="1">
    <location>
        <begin position="99"/>
        <end position="233"/>
    </location>
</feature>
<protein>
    <recommendedName>
        <fullName evidence="5">Formyl transferase N-terminal domain-containing protein</fullName>
    </recommendedName>
</protein>
<dbReference type="EMBL" id="SRMA01002883">
    <property type="protein sequence ID" value="TRZ03917.1"/>
    <property type="molecule type" value="Genomic_DNA"/>
</dbReference>
<dbReference type="InterPro" id="IPR011034">
    <property type="entry name" value="Formyl_transferase-like_C_sf"/>
</dbReference>
<name>A0A553RP02_9TELE</name>
<feature type="non-terminal residue" evidence="3">
    <location>
        <position position="1"/>
    </location>
</feature>
<dbReference type="Gene3D" id="3.10.25.10">
    <property type="entry name" value="Formyl transferase, C-terminal domain"/>
    <property type="match status" value="1"/>
</dbReference>
<dbReference type="AlphaFoldDB" id="A0A553RP02"/>
<proteinExistence type="predicted"/>
<dbReference type="Pfam" id="PF02911">
    <property type="entry name" value="Formyl_trans_C"/>
    <property type="match status" value="1"/>
</dbReference>
<dbReference type="InterPro" id="IPR001555">
    <property type="entry name" value="GART_AS"/>
</dbReference>
<dbReference type="OrthoDB" id="5800189at2759"/>
<sequence>IVLQSFRRKILEVYEDFILSYSTDVLPDQDRHSKVLKSFLHWSSTQKINQCATALLQKQELDEMLHLHELNAVRTSLLLVICSVMLHLEDERLKLPLVAEKDGTPVFKFPRWRLKGKPIPEVVEAYKAVGAELNVMPFCSQFIPMNVIDFPKNGSIIYHPSILPRHRGASAINWTLIEGDKKAGFSIFWADDGLDTGPILLQKECPVEANDTVDTLYNRFLYPEGVKAMVEAVQLIADGKAPKIPQPEEGASYEGIQKKSNAKVNMAQPAEAIHNWIRGHDKVPGAWVLIDGKVCLFKSHFHNYGYF</sequence>